<dbReference type="InterPro" id="IPR050814">
    <property type="entry name" value="Myo-inositol_Transporter"/>
</dbReference>
<dbReference type="RefSeq" id="XP_024686459.1">
    <property type="nucleotide sequence ID" value="XM_024821895.1"/>
</dbReference>
<organism evidence="8 9">
    <name type="scientific">Aspergillus novofumigatus (strain IBT 16806)</name>
    <dbReference type="NCBI Taxonomy" id="1392255"/>
    <lineage>
        <taxon>Eukaryota</taxon>
        <taxon>Fungi</taxon>
        <taxon>Dikarya</taxon>
        <taxon>Ascomycota</taxon>
        <taxon>Pezizomycotina</taxon>
        <taxon>Eurotiomycetes</taxon>
        <taxon>Eurotiomycetidae</taxon>
        <taxon>Eurotiales</taxon>
        <taxon>Aspergillaceae</taxon>
        <taxon>Aspergillus</taxon>
        <taxon>Aspergillus subgen. Fumigati</taxon>
    </lineage>
</organism>
<dbReference type="PANTHER" id="PTHR48020">
    <property type="entry name" value="PROTON MYO-INOSITOL COTRANSPORTER"/>
    <property type="match status" value="1"/>
</dbReference>
<name>A0A2I1CJR6_ASPN1</name>
<gene>
    <name evidence="8" type="ORF">P174DRAFT_363046</name>
</gene>
<dbReference type="GO" id="GO:0016020">
    <property type="term" value="C:membrane"/>
    <property type="evidence" value="ECO:0007669"/>
    <property type="project" value="UniProtKB-SubCell"/>
</dbReference>
<accession>A0A2I1CJR6</accession>
<protein>
    <recommendedName>
        <fullName evidence="7">Major facilitator superfamily (MFS) profile domain-containing protein</fullName>
    </recommendedName>
</protein>
<dbReference type="InterPro" id="IPR020846">
    <property type="entry name" value="MFS_dom"/>
</dbReference>
<dbReference type="OrthoDB" id="8120565at2759"/>
<evidence type="ECO:0000256" key="4">
    <source>
        <dbReference type="ARBA" id="ARBA00022989"/>
    </source>
</evidence>
<evidence type="ECO:0000256" key="5">
    <source>
        <dbReference type="ARBA" id="ARBA00023136"/>
    </source>
</evidence>
<evidence type="ECO:0000313" key="8">
    <source>
        <dbReference type="EMBL" id="PKX97864.1"/>
    </source>
</evidence>
<keyword evidence="4 6" id="KW-1133">Transmembrane helix</keyword>
<sequence>LMVVVVVFDISAILQIAAPNYATLVAGRFIRGIGVGLLAIGATLYISKIAPPNIRGTLLVLESISITSGVVMF</sequence>
<dbReference type="SUPFAM" id="SSF103473">
    <property type="entry name" value="MFS general substrate transporter"/>
    <property type="match status" value="1"/>
</dbReference>
<dbReference type="GeneID" id="36529221"/>
<dbReference type="Proteomes" id="UP000234474">
    <property type="component" value="Unassembled WGS sequence"/>
</dbReference>
<dbReference type="STRING" id="1392255.A0A2I1CJR6"/>
<dbReference type="AlphaFoldDB" id="A0A2I1CJR6"/>
<evidence type="ECO:0000256" key="3">
    <source>
        <dbReference type="ARBA" id="ARBA00022692"/>
    </source>
</evidence>
<comment type="subcellular location">
    <subcellularLocation>
        <location evidence="1">Membrane</location>
        <topology evidence="1">Multi-pass membrane protein</topology>
    </subcellularLocation>
</comment>
<dbReference type="InterPro" id="IPR005828">
    <property type="entry name" value="MFS_sugar_transport-like"/>
</dbReference>
<feature type="transmembrane region" description="Helical" evidence="6">
    <location>
        <begin position="29"/>
        <end position="46"/>
    </location>
</feature>
<keyword evidence="9" id="KW-1185">Reference proteome</keyword>
<evidence type="ECO:0000256" key="6">
    <source>
        <dbReference type="SAM" id="Phobius"/>
    </source>
</evidence>
<dbReference type="EMBL" id="MSZS01000001">
    <property type="protein sequence ID" value="PKX97864.1"/>
    <property type="molecule type" value="Genomic_DNA"/>
</dbReference>
<evidence type="ECO:0000259" key="7">
    <source>
        <dbReference type="PROSITE" id="PS50850"/>
    </source>
</evidence>
<evidence type="ECO:0000313" key="9">
    <source>
        <dbReference type="Proteomes" id="UP000234474"/>
    </source>
</evidence>
<keyword evidence="5 6" id="KW-0472">Membrane</keyword>
<feature type="non-terminal residue" evidence="8">
    <location>
        <position position="1"/>
    </location>
</feature>
<evidence type="ECO:0000256" key="1">
    <source>
        <dbReference type="ARBA" id="ARBA00004141"/>
    </source>
</evidence>
<keyword evidence="2" id="KW-0813">Transport</keyword>
<dbReference type="Pfam" id="PF00083">
    <property type="entry name" value="Sugar_tr"/>
    <property type="match status" value="1"/>
</dbReference>
<comment type="caution">
    <text evidence="8">The sequence shown here is derived from an EMBL/GenBank/DDBJ whole genome shotgun (WGS) entry which is preliminary data.</text>
</comment>
<dbReference type="VEuPathDB" id="FungiDB:P174DRAFT_363046"/>
<dbReference type="PANTHER" id="PTHR48020:SF12">
    <property type="entry name" value="PROTON MYO-INOSITOL COTRANSPORTER"/>
    <property type="match status" value="1"/>
</dbReference>
<reference evidence="9" key="1">
    <citation type="journal article" date="2018" name="Proc. Natl. Acad. Sci. U.S.A.">
        <title>Linking secondary metabolites to gene clusters through genome sequencing of six diverse Aspergillus species.</title>
        <authorList>
            <person name="Kaerboelling I."/>
            <person name="Vesth T.C."/>
            <person name="Frisvad J.C."/>
            <person name="Nybo J.L."/>
            <person name="Theobald S."/>
            <person name="Kuo A."/>
            <person name="Bowyer P."/>
            <person name="Matsuda Y."/>
            <person name="Mondo S."/>
            <person name="Lyhne E.K."/>
            <person name="Kogle M.E."/>
            <person name="Clum A."/>
            <person name="Lipzen A."/>
            <person name="Salamov A."/>
            <person name="Ngan C.Y."/>
            <person name="Daum C."/>
            <person name="Chiniquy J."/>
            <person name="Barry K."/>
            <person name="LaButti K."/>
            <person name="Haridas S."/>
            <person name="Simmons B.A."/>
            <person name="Magnuson J.K."/>
            <person name="Mortensen U.H."/>
            <person name="Larsen T.O."/>
            <person name="Grigoriev I.V."/>
            <person name="Baker S.E."/>
            <person name="Andersen M.R."/>
        </authorList>
    </citation>
    <scope>NUCLEOTIDE SEQUENCE [LARGE SCALE GENOMIC DNA]</scope>
    <source>
        <strain evidence="9">IBT 16806</strain>
    </source>
</reference>
<dbReference type="Gene3D" id="1.20.1250.20">
    <property type="entry name" value="MFS general substrate transporter like domains"/>
    <property type="match status" value="1"/>
</dbReference>
<dbReference type="PROSITE" id="PS50850">
    <property type="entry name" value="MFS"/>
    <property type="match status" value="1"/>
</dbReference>
<dbReference type="InterPro" id="IPR036259">
    <property type="entry name" value="MFS_trans_sf"/>
</dbReference>
<feature type="domain" description="Major facilitator superfamily (MFS) profile" evidence="7">
    <location>
        <begin position="1"/>
        <end position="73"/>
    </location>
</feature>
<proteinExistence type="predicted"/>
<dbReference type="GO" id="GO:0022857">
    <property type="term" value="F:transmembrane transporter activity"/>
    <property type="evidence" value="ECO:0007669"/>
    <property type="project" value="InterPro"/>
</dbReference>
<keyword evidence="3 6" id="KW-0812">Transmembrane</keyword>
<evidence type="ECO:0000256" key="2">
    <source>
        <dbReference type="ARBA" id="ARBA00022448"/>
    </source>
</evidence>